<dbReference type="InterPro" id="IPR009091">
    <property type="entry name" value="RCC1/BLIP-II"/>
</dbReference>
<dbReference type="GO" id="GO:0019843">
    <property type="term" value="F:rRNA binding"/>
    <property type="evidence" value="ECO:0007669"/>
    <property type="project" value="TreeGrafter"/>
</dbReference>
<evidence type="ECO:0000256" key="1">
    <source>
        <dbReference type="PROSITE-ProRule" id="PRU00235"/>
    </source>
</evidence>
<organism evidence="2 3">
    <name type="scientific">Hypsibius exemplaris</name>
    <name type="common">Freshwater tardigrade</name>
    <dbReference type="NCBI Taxonomy" id="2072580"/>
    <lineage>
        <taxon>Eukaryota</taxon>
        <taxon>Metazoa</taxon>
        <taxon>Ecdysozoa</taxon>
        <taxon>Tardigrada</taxon>
        <taxon>Eutardigrada</taxon>
        <taxon>Parachela</taxon>
        <taxon>Hypsibioidea</taxon>
        <taxon>Hypsibiidae</taxon>
        <taxon>Hypsibius</taxon>
    </lineage>
</organism>
<feature type="repeat" description="RCC1" evidence="1">
    <location>
        <begin position="145"/>
        <end position="207"/>
    </location>
</feature>
<evidence type="ECO:0000313" key="3">
    <source>
        <dbReference type="Proteomes" id="UP000192578"/>
    </source>
</evidence>
<dbReference type="InterPro" id="IPR000408">
    <property type="entry name" value="Reg_chr_condens"/>
</dbReference>
<dbReference type="EMBL" id="MTYJ01000262">
    <property type="protein sequence ID" value="OWA52315.1"/>
    <property type="molecule type" value="Genomic_DNA"/>
</dbReference>
<protein>
    <submittedName>
        <fullName evidence="2">Williams-Beuren syndrome chromosomal region 16 protein-like protein</fullName>
    </submittedName>
</protein>
<dbReference type="SUPFAM" id="SSF50985">
    <property type="entry name" value="RCC1/BLIP-II"/>
    <property type="match status" value="2"/>
</dbReference>
<dbReference type="Proteomes" id="UP000192578">
    <property type="component" value="Unassembled WGS sequence"/>
</dbReference>
<dbReference type="PRINTS" id="PR00633">
    <property type="entry name" value="RCCNDNSATION"/>
</dbReference>
<gene>
    <name evidence="2" type="ORF">BV898_16772</name>
</gene>
<dbReference type="GO" id="GO:0005085">
    <property type="term" value="F:guanyl-nucleotide exchange factor activity"/>
    <property type="evidence" value="ECO:0007669"/>
    <property type="project" value="TreeGrafter"/>
</dbReference>
<dbReference type="PROSITE" id="PS50012">
    <property type="entry name" value="RCC1_3"/>
    <property type="match status" value="6"/>
</dbReference>
<feature type="repeat" description="RCC1" evidence="1">
    <location>
        <begin position="316"/>
        <end position="368"/>
    </location>
</feature>
<dbReference type="OrthoDB" id="70707at2759"/>
<feature type="repeat" description="RCC1" evidence="1">
    <location>
        <begin position="369"/>
        <end position="426"/>
    </location>
</feature>
<reference evidence="3" key="1">
    <citation type="submission" date="2017-01" db="EMBL/GenBank/DDBJ databases">
        <title>Comparative genomics of anhydrobiosis in the tardigrade Hypsibius dujardini.</title>
        <authorList>
            <person name="Yoshida Y."/>
            <person name="Koutsovoulos G."/>
            <person name="Laetsch D."/>
            <person name="Stevens L."/>
            <person name="Kumar S."/>
            <person name="Horikawa D."/>
            <person name="Ishino K."/>
            <person name="Komine S."/>
            <person name="Tomita M."/>
            <person name="Blaxter M."/>
            <person name="Arakawa K."/>
        </authorList>
    </citation>
    <scope>NUCLEOTIDE SEQUENCE [LARGE SCALE GENOMIC DNA]</scope>
    <source>
        <strain evidence="3">Z151</strain>
    </source>
</reference>
<dbReference type="GO" id="GO:0005743">
    <property type="term" value="C:mitochondrial inner membrane"/>
    <property type="evidence" value="ECO:0007669"/>
    <property type="project" value="TreeGrafter"/>
</dbReference>
<dbReference type="PANTHER" id="PTHR46337">
    <property type="entry name" value="RCC1-LIKE G EXCHANGING FACTOR-LIKE PROTEIN"/>
    <property type="match status" value="1"/>
</dbReference>
<keyword evidence="3" id="KW-1185">Reference proteome</keyword>
<feature type="repeat" description="RCC1" evidence="1">
    <location>
        <begin position="75"/>
        <end position="139"/>
    </location>
</feature>
<feature type="repeat" description="RCC1" evidence="1">
    <location>
        <begin position="263"/>
        <end position="315"/>
    </location>
</feature>
<name>A0A9X6NEC4_HYPEX</name>
<comment type="caution">
    <text evidence="2">The sequence shown here is derived from an EMBL/GenBank/DDBJ whole genome shotgun (WGS) entry which is preliminary data.</text>
</comment>
<dbReference type="PANTHER" id="PTHR46337:SF1">
    <property type="entry name" value="RCC1-LIKE G EXCHANGING FACTOR-LIKE PROTEIN"/>
    <property type="match status" value="1"/>
</dbReference>
<feature type="repeat" description="RCC1" evidence="1">
    <location>
        <begin position="427"/>
        <end position="477"/>
    </location>
</feature>
<accession>A0A9X6NEC4</accession>
<dbReference type="AlphaFoldDB" id="A0A9X6NEC4"/>
<dbReference type="Pfam" id="PF00415">
    <property type="entry name" value="RCC1"/>
    <property type="match status" value="5"/>
</dbReference>
<dbReference type="Gene3D" id="2.130.10.30">
    <property type="entry name" value="Regulator of chromosome condensation 1/beta-lactamase-inhibitor protein II"/>
    <property type="match status" value="2"/>
</dbReference>
<dbReference type="InterPro" id="IPR053035">
    <property type="entry name" value="Mitochondrial_GEF_domain"/>
</dbReference>
<proteinExistence type="predicted"/>
<evidence type="ECO:0000313" key="2">
    <source>
        <dbReference type="EMBL" id="OWA52315.1"/>
    </source>
</evidence>
<sequence length="479" mass="51746">MLPARPPSAYNSVALFHSAAEILGINFPAFSRALTAHRGIEAHRCASSARPRVDTAQFDAMPEKQYHPSSSKRRLRTYVWGNARTGALGIAAFPRPELAGKAPTFKKHTPTRLPFCELTGVKFRQLSCGYGFTLFVTDGPDAQNHQLFGTGVNTDSQLGFQKSDLKGGKPVEYVIRPTPIDLPLRRRSARVLKAAAGRAHSIFLTEEGCFSAGNNAYGQCGRDVIAGENYFNRTTIHRIQDLPEDITHIECGQDTSYFLTSKGEVYACGWGADGQTGQGDYNITATPKLIRGDIAGVKIIQISCAADCVLALSDKGQVFGWGNSEYKQLAVVSDLPQTSVPVHLSFADIGKVVSVSAGGTVCGLVNDQGLAFTWGFGLLGRGPENREAVFPTILPPTLFQAVEFNESNPIKSIHCGLMHNAVLTYRGDLYMWGANDLGQIGISSNEGMQYFPVKLSIAAEVQQICLGVDHTAVIAQAFV</sequence>
<dbReference type="GO" id="GO:0070131">
    <property type="term" value="P:positive regulation of mitochondrial translation"/>
    <property type="evidence" value="ECO:0007669"/>
    <property type="project" value="TreeGrafter"/>
</dbReference>